<organism evidence="5 6">
    <name type="scientific">Desulfurella multipotens</name>
    <dbReference type="NCBI Taxonomy" id="79269"/>
    <lineage>
        <taxon>Bacteria</taxon>
        <taxon>Pseudomonadati</taxon>
        <taxon>Campylobacterota</taxon>
        <taxon>Desulfurellia</taxon>
        <taxon>Desulfurellales</taxon>
        <taxon>Desulfurellaceae</taxon>
        <taxon>Desulfurella</taxon>
    </lineage>
</organism>
<dbReference type="OrthoDB" id="9797747at2"/>
<proteinExistence type="inferred from homology"/>
<keyword evidence="2" id="KW-0226">DNA condensation</keyword>
<evidence type="ECO:0000256" key="3">
    <source>
        <dbReference type="ARBA" id="ARBA00023125"/>
    </source>
</evidence>
<protein>
    <submittedName>
        <fullName evidence="5">DNA-binding protein HU-beta</fullName>
    </submittedName>
</protein>
<keyword evidence="6" id="KW-1185">Reference proteome</keyword>
<dbReference type="PANTHER" id="PTHR33175:SF3">
    <property type="entry name" value="DNA-BINDING PROTEIN HU-BETA"/>
    <property type="match status" value="1"/>
</dbReference>
<dbReference type="Pfam" id="PF00216">
    <property type="entry name" value="Bac_DNA_binding"/>
    <property type="match status" value="1"/>
</dbReference>
<dbReference type="CDD" id="cd13831">
    <property type="entry name" value="HU"/>
    <property type="match status" value="1"/>
</dbReference>
<dbReference type="RefSeq" id="WP_025392728.1">
    <property type="nucleotide sequence ID" value="NZ_FMYU01000002.1"/>
</dbReference>
<dbReference type="GO" id="GO:0003677">
    <property type="term" value="F:DNA binding"/>
    <property type="evidence" value="ECO:0007669"/>
    <property type="project" value="UniProtKB-KW"/>
</dbReference>
<accession>A0A1G6INJ5</accession>
<dbReference type="AlphaFoldDB" id="A0A1G6INJ5"/>
<dbReference type="PROSITE" id="PS00045">
    <property type="entry name" value="HISTONE_LIKE"/>
    <property type="match status" value="1"/>
</dbReference>
<reference evidence="6" key="1">
    <citation type="submission" date="2016-10" db="EMBL/GenBank/DDBJ databases">
        <authorList>
            <person name="Varghese N."/>
            <person name="Submissions S."/>
        </authorList>
    </citation>
    <scope>NUCLEOTIDE SEQUENCE [LARGE SCALE GENOMIC DNA]</scope>
    <source>
        <strain evidence="6">DSM 8415</strain>
    </source>
</reference>
<comment type="similarity">
    <text evidence="1 4">Belongs to the bacterial histone-like protein family.</text>
</comment>
<name>A0A1G6INJ5_9BACT</name>
<dbReference type="InterPro" id="IPR020816">
    <property type="entry name" value="Histone-like_DNA-bd_CS"/>
</dbReference>
<evidence type="ECO:0000313" key="6">
    <source>
        <dbReference type="Proteomes" id="UP000199411"/>
    </source>
</evidence>
<dbReference type="Gene3D" id="4.10.520.10">
    <property type="entry name" value="IHF-like DNA-binding proteins"/>
    <property type="match status" value="1"/>
</dbReference>
<dbReference type="SUPFAM" id="SSF47729">
    <property type="entry name" value="IHF-like DNA-binding proteins"/>
    <property type="match status" value="1"/>
</dbReference>
<gene>
    <name evidence="5" type="ORF">SAMN05660835_00277</name>
</gene>
<dbReference type="InterPro" id="IPR010992">
    <property type="entry name" value="IHF-like_DNA-bd_dom_sf"/>
</dbReference>
<dbReference type="PRINTS" id="PR01727">
    <property type="entry name" value="DNABINDINGHU"/>
</dbReference>
<dbReference type="GO" id="GO:0030261">
    <property type="term" value="P:chromosome condensation"/>
    <property type="evidence" value="ECO:0007669"/>
    <property type="project" value="UniProtKB-KW"/>
</dbReference>
<evidence type="ECO:0000256" key="1">
    <source>
        <dbReference type="ARBA" id="ARBA00010529"/>
    </source>
</evidence>
<dbReference type="EMBL" id="FMYU01000002">
    <property type="protein sequence ID" value="SDC08069.1"/>
    <property type="molecule type" value="Genomic_DNA"/>
</dbReference>
<sequence length="102" mass="11282">MTKNEFVKVLAKKTNISQEKAKEFLDATLSTIVETLKSGESVLFTGFGSFYVSNRAQRKGRNPQTGEAITIPAFKLPAFKVGAVFKEEINKQEKPASKGKKK</sequence>
<evidence type="ECO:0000256" key="2">
    <source>
        <dbReference type="ARBA" id="ARBA00023067"/>
    </source>
</evidence>
<dbReference type="InterPro" id="IPR000119">
    <property type="entry name" value="Hist_DNA-bd"/>
</dbReference>
<dbReference type="PANTHER" id="PTHR33175">
    <property type="entry name" value="DNA-BINDING PROTEIN HU"/>
    <property type="match status" value="1"/>
</dbReference>
<keyword evidence="3 5" id="KW-0238">DNA-binding</keyword>
<dbReference type="GO" id="GO:0030527">
    <property type="term" value="F:structural constituent of chromatin"/>
    <property type="evidence" value="ECO:0007669"/>
    <property type="project" value="InterPro"/>
</dbReference>
<evidence type="ECO:0000256" key="4">
    <source>
        <dbReference type="RuleBase" id="RU003939"/>
    </source>
</evidence>
<dbReference type="SMART" id="SM00411">
    <property type="entry name" value="BHL"/>
    <property type="match status" value="1"/>
</dbReference>
<evidence type="ECO:0000313" key="5">
    <source>
        <dbReference type="EMBL" id="SDC08069.1"/>
    </source>
</evidence>
<dbReference type="Proteomes" id="UP000199411">
    <property type="component" value="Unassembled WGS sequence"/>
</dbReference>